<organism evidence="1 2">
    <name type="scientific">Hymenoscyphus fraxineus</name>
    <dbReference type="NCBI Taxonomy" id="746836"/>
    <lineage>
        <taxon>Eukaryota</taxon>
        <taxon>Fungi</taxon>
        <taxon>Dikarya</taxon>
        <taxon>Ascomycota</taxon>
        <taxon>Pezizomycotina</taxon>
        <taxon>Leotiomycetes</taxon>
        <taxon>Helotiales</taxon>
        <taxon>Helotiaceae</taxon>
        <taxon>Hymenoscyphus</taxon>
    </lineage>
</organism>
<sequence length="196" mass="21479">MYYMGCSTFEVSTTNFSLFKTTFFIYCPKFDSKGKFNIELYESLINIDHNPQPEPPVSVESTESLVEPAQLPAVESPVSVESTESPQMPACEPAELPGQQIDQPCPMESTPICTVSAESPVSIEAPEATTPAESPQSLGLATVATALFCTLFLNRHVPVGMELLALLFRGGGGMETTIIRRRFKDTFRLFRGILSD</sequence>
<dbReference type="EMBL" id="CAJVRL010000064">
    <property type="protein sequence ID" value="CAG8955614.1"/>
    <property type="molecule type" value="Genomic_DNA"/>
</dbReference>
<gene>
    <name evidence="1" type="ORF">HYFRA_00009568</name>
</gene>
<proteinExistence type="predicted"/>
<protein>
    <submittedName>
        <fullName evidence="1">Uncharacterized protein</fullName>
    </submittedName>
</protein>
<dbReference type="Proteomes" id="UP000696280">
    <property type="component" value="Unassembled WGS sequence"/>
</dbReference>
<evidence type="ECO:0000313" key="1">
    <source>
        <dbReference type="EMBL" id="CAG8955614.1"/>
    </source>
</evidence>
<reference evidence="1" key="1">
    <citation type="submission" date="2021-07" db="EMBL/GenBank/DDBJ databases">
        <authorList>
            <person name="Durling M."/>
        </authorList>
    </citation>
    <scope>NUCLEOTIDE SEQUENCE</scope>
</reference>
<accession>A0A9N9KY33</accession>
<comment type="caution">
    <text evidence="1">The sequence shown here is derived from an EMBL/GenBank/DDBJ whole genome shotgun (WGS) entry which is preliminary data.</text>
</comment>
<evidence type="ECO:0000313" key="2">
    <source>
        <dbReference type="Proteomes" id="UP000696280"/>
    </source>
</evidence>
<keyword evidence="2" id="KW-1185">Reference proteome</keyword>
<dbReference type="AlphaFoldDB" id="A0A9N9KY33"/>
<name>A0A9N9KY33_9HELO</name>